<dbReference type="AlphaFoldDB" id="A0A4P2VFZ4"/>
<dbReference type="Pfam" id="PF01855">
    <property type="entry name" value="POR_N"/>
    <property type="match status" value="1"/>
</dbReference>
<dbReference type="KEGG" id="ccai:NAS2_1464"/>
<protein>
    <submittedName>
        <fullName evidence="4">2-oxoglutarate oxidoreductase, alpha subunit</fullName>
        <ecNumber evidence="4">1.2.7.3</ecNumber>
    </submittedName>
</protein>
<dbReference type="EC" id="1.2.7.3" evidence="4"/>
<dbReference type="InterPro" id="IPR033412">
    <property type="entry name" value="PFOR_II"/>
</dbReference>
<evidence type="ECO:0000313" key="5">
    <source>
        <dbReference type="Proteomes" id="UP000509448"/>
    </source>
</evidence>
<keyword evidence="5" id="KW-1185">Reference proteome</keyword>
<gene>
    <name evidence="4" type="ORF">NAS2_1464</name>
</gene>
<evidence type="ECO:0000256" key="1">
    <source>
        <dbReference type="ARBA" id="ARBA00023002"/>
    </source>
</evidence>
<dbReference type="FunFam" id="3.40.50.970:FF:000022">
    <property type="entry name" value="2-oxoglutarate ferredoxin oxidoreductase alpha subunit"/>
    <property type="match status" value="1"/>
</dbReference>
<evidence type="ECO:0000259" key="3">
    <source>
        <dbReference type="Pfam" id="PF17147"/>
    </source>
</evidence>
<dbReference type="InterPro" id="IPR029061">
    <property type="entry name" value="THDP-binding"/>
</dbReference>
<keyword evidence="1 4" id="KW-0560">Oxidoreductase</keyword>
<dbReference type="Pfam" id="PF17147">
    <property type="entry name" value="PFOR_II"/>
    <property type="match status" value="1"/>
</dbReference>
<feature type="domain" description="Pyruvate:ferredoxin oxidoreductase core" evidence="3">
    <location>
        <begin position="274"/>
        <end position="353"/>
    </location>
</feature>
<reference evidence="4 5" key="1">
    <citation type="journal article" date="2019" name="ISME J.">
        <title>Isolation and characterization of a thermophilic sulfur- and iron-reducing thaumarchaeote from a terrestrial acidic hot spring.</title>
        <authorList>
            <person name="Kato S."/>
            <person name="Itoh T."/>
            <person name="Yuki M."/>
            <person name="Nagamori M."/>
            <person name="Ohnishi M."/>
            <person name="Uematsu K."/>
            <person name="Suzuki K."/>
            <person name="Takashina T."/>
            <person name="Ohkuma M."/>
        </authorList>
    </citation>
    <scope>NUCLEOTIDE SEQUENCE [LARGE SCALE GENOMIC DNA]</scope>
    <source>
        <strain evidence="4 5">NAS-02</strain>
    </source>
</reference>
<dbReference type="GeneID" id="55585275"/>
<dbReference type="Gene3D" id="3.40.50.970">
    <property type="match status" value="1"/>
</dbReference>
<name>A0A4P2VFZ4_9ARCH</name>
<dbReference type="SUPFAM" id="SSF52922">
    <property type="entry name" value="TK C-terminal domain-like"/>
    <property type="match status" value="1"/>
</dbReference>
<accession>A0A4P2VFZ4</accession>
<organism evidence="4 5">
    <name type="scientific">Conexivisphaera calida</name>
    <dbReference type="NCBI Taxonomy" id="1874277"/>
    <lineage>
        <taxon>Archaea</taxon>
        <taxon>Nitrososphaerota</taxon>
        <taxon>Conexivisphaeria</taxon>
        <taxon>Conexivisphaerales</taxon>
        <taxon>Conexivisphaeraceae</taxon>
        <taxon>Conexivisphaera</taxon>
    </lineage>
</organism>
<dbReference type="GO" id="GO:0044272">
    <property type="term" value="P:sulfur compound biosynthetic process"/>
    <property type="evidence" value="ECO:0007669"/>
    <property type="project" value="UniProtKB-ARBA"/>
</dbReference>
<sequence length="386" mass="42360">MKAEFLNSNQAVAEGAMAAGLGVYVGYPITPSSDMFEYLSEELPKRGGSVFQAEDEIASINALVGASLAGAKSMTATSGPGFSLMMEGIGFAAMVEAPLMIVDVMRAGPSTGIATQIGQGDIYQARWGSHGVYNLVAYAPASAQEAYDYAIKSFNAAYRVRTPVVLMTDAVLAHTRERVVLRDPGELEIVGRKAPKVAPDQYRPYRPDPEDLVPPMAFYGEGYHPIAESLSHDERGYYKTDDEIYRALVSRLVRKVEVNKSKLIASKSYYVEDADVLFVAIGSMARNLLALVRELRGRGIKAGMFRPISLWPFDDESFVAAAARASKIVTVELNQGQLYQILKGILWDNRNKVSNPTIYNLDMPLPTLPTPDEIMGEIESRGWKLW</sequence>
<dbReference type="NCBIfam" id="NF006412">
    <property type="entry name" value="PRK08659.1"/>
    <property type="match status" value="1"/>
</dbReference>
<dbReference type="GO" id="GO:0047553">
    <property type="term" value="F:2-oxoglutarate synthase activity"/>
    <property type="evidence" value="ECO:0007669"/>
    <property type="project" value="UniProtKB-EC"/>
</dbReference>
<dbReference type="OrthoDB" id="31112at2157"/>
<dbReference type="InterPro" id="IPR009014">
    <property type="entry name" value="Transketo_C/PFOR_II"/>
</dbReference>
<dbReference type="PANTHER" id="PTHR43088:SF1">
    <property type="entry name" value="SUBUNIT OF PYRUVATE:FLAVODOXIN OXIDOREDUCTASE"/>
    <property type="match status" value="1"/>
</dbReference>
<dbReference type="SUPFAM" id="SSF52518">
    <property type="entry name" value="Thiamin diphosphate-binding fold (THDP-binding)"/>
    <property type="match status" value="1"/>
</dbReference>
<dbReference type="GO" id="GO:0006082">
    <property type="term" value="P:organic acid metabolic process"/>
    <property type="evidence" value="ECO:0007669"/>
    <property type="project" value="UniProtKB-ARBA"/>
</dbReference>
<dbReference type="PANTHER" id="PTHR43088">
    <property type="entry name" value="SUBUNIT OF PYRUVATE:FLAVODOXIN OXIDOREDUCTASE-RELATED"/>
    <property type="match status" value="1"/>
</dbReference>
<dbReference type="CDD" id="cd07034">
    <property type="entry name" value="TPP_PYR_PFOR_IOR-alpha_like"/>
    <property type="match status" value="1"/>
</dbReference>
<evidence type="ECO:0000313" key="4">
    <source>
        <dbReference type="EMBL" id="BBE42847.1"/>
    </source>
</evidence>
<proteinExistence type="predicted"/>
<dbReference type="InterPro" id="IPR052368">
    <property type="entry name" value="2-oxoacid_oxidoreductase"/>
</dbReference>
<dbReference type="EMBL" id="AP018732">
    <property type="protein sequence ID" value="BBE42847.1"/>
    <property type="molecule type" value="Genomic_DNA"/>
</dbReference>
<dbReference type="RefSeq" id="WP_174449037.1">
    <property type="nucleotide sequence ID" value="NZ_AP018732.1"/>
</dbReference>
<feature type="domain" description="Pyruvate flavodoxin/ferredoxin oxidoreductase pyrimidine binding" evidence="2">
    <location>
        <begin position="14"/>
        <end position="241"/>
    </location>
</feature>
<dbReference type="InterPro" id="IPR002880">
    <property type="entry name" value="Pyrv_Fd/Flavodoxin_OxRdtase_N"/>
</dbReference>
<dbReference type="Proteomes" id="UP000509448">
    <property type="component" value="Chromosome"/>
</dbReference>
<dbReference type="Gene3D" id="3.40.50.920">
    <property type="match status" value="1"/>
</dbReference>
<evidence type="ECO:0000259" key="2">
    <source>
        <dbReference type="Pfam" id="PF01855"/>
    </source>
</evidence>